<dbReference type="RefSeq" id="WP_223912689.1">
    <property type="nucleotide sequence ID" value="NZ_AP024238.1"/>
</dbReference>
<dbReference type="SUPFAM" id="SSF48695">
    <property type="entry name" value="Multiheme cytochromes"/>
    <property type="match status" value="1"/>
</dbReference>
<gene>
    <name evidence="4" type="ORF">MIZ03_2437</name>
</gene>
<name>A0ABN6D699_9BURK</name>
<evidence type="ECO:0000256" key="1">
    <source>
        <dbReference type="ARBA" id="ARBA00022729"/>
    </source>
</evidence>
<feature type="compositionally biased region" description="Basic and acidic residues" evidence="2">
    <location>
        <begin position="62"/>
        <end position="83"/>
    </location>
</feature>
<feature type="compositionally biased region" description="Polar residues" evidence="2">
    <location>
        <begin position="41"/>
        <end position="51"/>
    </location>
</feature>
<dbReference type="InterPro" id="IPR051829">
    <property type="entry name" value="Multiheme_Cytochr_ET"/>
</dbReference>
<dbReference type="InterPro" id="IPR036280">
    <property type="entry name" value="Multihaem_cyt_sf"/>
</dbReference>
<evidence type="ECO:0000313" key="4">
    <source>
        <dbReference type="EMBL" id="BCO27549.1"/>
    </source>
</evidence>
<accession>A0ABN6D699</accession>
<keyword evidence="5" id="KW-1185">Reference proteome</keyword>
<dbReference type="Gene3D" id="3.90.10.10">
    <property type="entry name" value="Cytochrome C3"/>
    <property type="match status" value="1"/>
</dbReference>
<organism evidence="4 5">
    <name type="scientific">Rhodoferax lithotrophicus</name>
    <dbReference type="NCBI Taxonomy" id="2798804"/>
    <lineage>
        <taxon>Bacteria</taxon>
        <taxon>Pseudomonadati</taxon>
        <taxon>Pseudomonadota</taxon>
        <taxon>Betaproteobacteria</taxon>
        <taxon>Burkholderiales</taxon>
        <taxon>Comamonadaceae</taxon>
        <taxon>Rhodoferax</taxon>
    </lineage>
</organism>
<evidence type="ECO:0000256" key="3">
    <source>
        <dbReference type="SAM" id="SignalP"/>
    </source>
</evidence>
<keyword evidence="1 3" id="KW-0732">Signal</keyword>
<feature type="compositionally biased region" description="Low complexity" evidence="2">
    <location>
        <begin position="52"/>
        <end position="61"/>
    </location>
</feature>
<reference evidence="4 5" key="1">
    <citation type="journal article" date="2021" name="Microbiol. Spectr.">
        <title>A Single Bacterium Capable of Oxidation and Reduction of Iron at Circumneutral pH.</title>
        <authorList>
            <person name="Kato S."/>
            <person name="Ohkuma M."/>
        </authorList>
    </citation>
    <scope>NUCLEOTIDE SEQUENCE [LARGE SCALE GENOMIC DNA]</scope>
    <source>
        <strain evidence="4 5">MIZ03</strain>
    </source>
</reference>
<feature type="chain" id="PRO_5045272359" evidence="3">
    <location>
        <begin position="23"/>
        <end position="615"/>
    </location>
</feature>
<sequence>MNRNMQRIMRLGLSWVAVAVLAACGGGGGSADGTVATSSTQLARSESPSTQSAKASENSKSSSDKKNSDSKNDSDSKSGESHHNGGGSTPPPPPATATTGYTLLAWNDLGMHCVDGKDYSVFSILPPYNNLHAQLVNSAKGGLVTSGVNLTYEAMADATGSINTTSVAKTNFWSWVKSLFGATLSADVGLKGNAMTSAAPRPLTYNATNKWFEAEGIPITPYDDQGKKNFYPMVKVVAKDATGKILATARTVLPVSDEMSCKSCHASSTVSSDAKPAAGWVKDADAEKDWKKNILRLHDERKLANPAFTAALTKLGYNPSGLMATASAGQPVLCAACHSSNALPGTGVAGITPLTQALHTLHAKVKDPISQLTLDSSTNRTSCYMCHPGSVTQCLRGPMGNALDLTGKPAMNCQSCHGSMTAVGNNARTGWLNQPTCQSCHHDGKRELSGVTAAGVPKVWTDQRFASNANVPAAGFNLYRFSSGHGGLQCESCHGATHAEYPSSHANDNVLSTDVQGHAGTISECTACHATMPNTINGGPHGMHTTGNAWISTHKDVAKGANTSSCAYCHGADFRGTALSQVKMTKTLTVEHGVKTFTAGQNIGCYECHNGPKGG</sequence>
<feature type="signal peptide" evidence="3">
    <location>
        <begin position="1"/>
        <end position="22"/>
    </location>
</feature>
<feature type="region of interest" description="Disordered" evidence="2">
    <location>
        <begin position="29"/>
        <end position="96"/>
    </location>
</feature>
<protein>
    <submittedName>
        <fullName evidence="4">Uncharacterized protein</fullName>
    </submittedName>
</protein>
<dbReference type="Proteomes" id="UP000824366">
    <property type="component" value="Chromosome"/>
</dbReference>
<dbReference type="PANTHER" id="PTHR35038">
    <property type="entry name" value="DISSIMILATORY SULFITE REDUCTASE SIRA"/>
    <property type="match status" value="1"/>
</dbReference>
<evidence type="ECO:0000313" key="5">
    <source>
        <dbReference type="Proteomes" id="UP000824366"/>
    </source>
</evidence>
<evidence type="ECO:0000256" key="2">
    <source>
        <dbReference type="SAM" id="MobiDB-lite"/>
    </source>
</evidence>
<dbReference type="PANTHER" id="PTHR35038:SF5">
    <property type="entry name" value="CYTOCHROME C-TYPE PROTEIN NRFB"/>
    <property type="match status" value="1"/>
</dbReference>
<proteinExistence type="predicted"/>
<dbReference type="EMBL" id="AP024238">
    <property type="protein sequence ID" value="BCO27549.1"/>
    <property type="molecule type" value="Genomic_DNA"/>
</dbReference>